<dbReference type="OrthoDB" id="2626373at2"/>
<accession>A0A368VG27</accession>
<organism evidence="2 3">
    <name type="scientific">Paenibacillus prosopidis</name>
    <dbReference type="NCBI Taxonomy" id="630520"/>
    <lineage>
        <taxon>Bacteria</taxon>
        <taxon>Bacillati</taxon>
        <taxon>Bacillota</taxon>
        <taxon>Bacilli</taxon>
        <taxon>Bacillales</taxon>
        <taxon>Paenibacillaceae</taxon>
        <taxon>Paenibacillus</taxon>
    </lineage>
</organism>
<dbReference type="PROSITE" id="PS51257">
    <property type="entry name" value="PROKAR_LIPOPROTEIN"/>
    <property type="match status" value="1"/>
</dbReference>
<dbReference type="EMBL" id="QPJD01000065">
    <property type="protein sequence ID" value="RCW39230.1"/>
    <property type="molecule type" value="Genomic_DNA"/>
</dbReference>
<sequence>MKLLKLGLALCVLMIALTGCFEMKEPPTPNPNGVTIALHNVLSYIEPQGVKLEADVKSGETSEWVLNNIKPDDFKLKEKPPERISIYIFQNITEREKGFTDFNNKKAQYNMIVPIAWQSENVLVLYWHSSPGGQKPTFEDKISKGLKDWKMQFPNK</sequence>
<evidence type="ECO:0000313" key="2">
    <source>
        <dbReference type="EMBL" id="RCW39230.1"/>
    </source>
</evidence>
<feature type="chain" id="PRO_5016680100" description="Lipoprotein" evidence="1">
    <location>
        <begin position="22"/>
        <end position="156"/>
    </location>
</feature>
<dbReference type="Proteomes" id="UP000252415">
    <property type="component" value="Unassembled WGS sequence"/>
</dbReference>
<gene>
    <name evidence="2" type="ORF">DFP97_1651</name>
</gene>
<evidence type="ECO:0000313" key="3">
    <source>
        <dbReference type="Proteomes" id="UP000252415"/>
    </source>
</evidence>
<dbReference type="AlphaFoldDB" id="A0A368VG27"/>
<comment type="caution">
    <text evidence="2">The sequence shown here is derived from an EMBL/GenBank/DDBJ whole genome shotgun (WGS) entry which is preliminary data.</text>
</comment>
<protein>
    <recommendedName>
        <fullName evidence="4">Lipoprotein</fullName>
    </recommendedName>
</protein>
<keyword evidence="3" id="KW-1185">Reference proteome</keyword>
<keyword evidence="1" id="KW-0732">Signal</keyword>
<dbReference type="RefSeq" id="WP_114384357.1">
    <property type="nucleotide sequence ID" value="NZ_QPJD01000065.1"/>
</dbReference>
<name>A0A368VG27_9BACL</name>
<feature type="signal peptide" evidence="1">
    <location>
        <begin position="1"/>
        <end position="21"/>
    </location>
</feature>
<proteinExistence type="predicted"/>
<reference evidence="2 3" key="1">
    <citation type="submission" date="2018-07" db="EMBL/GenBank/DDBJ databases">
        <title>Genomic Encyclopedia of Type Strains, Phase III (KMG-III): the genomes of soil and plant-associated and newly described type strains.</title>
        <authorList>
            <person name="Whitman W."/>
        </authorList>
    </citation>
    <scope>NUCLEOTIDE SEQUENCE [LARGE SCALE GENOMIC DNA]</scope>
    <source>
        <strain evidence="2 3">CECT 7506</strain>
    </source>
</reference>
<evidence type="ECO:0000256" key="1">
    <source>
        <dbReference type="SAM" id="SignalP"/>
    </source>
</evidence>
<evidence type="ECO:0008006" key="4">
    <source>
        <dbReference type="Google" id="ProtNLM"/>
    </source>
</evidence>